<dbReference type="NCBIfam" id="NF037995">
    <property type="entry name" value="TRAP_S1"/>
    <property type="match status" value="1"/>
</dbReference>
<dbReference type="EMBL" id="JBDPGJ010000010">
    <property type="protein sequence ID" value="MEX0409615.1"/>
    <property type="molecule type" value="Genomic_DNA"/>
</dbReference>
<feature type="signal peptide" evidence="2">
    <location>
        <begin position="1"/>
        <end position="20"/>
    </location>
</feature>
<dbReference type="InterPro" id="IPR038404">
    <property type="entry name" value="TRAP_DctP_sf"/>
</dbReference>
<dbReference type="Gene3D" id="3.40.190.170">
    <property type="entry name" value="Bacterial extracellular solute-binding protein, family 7"/>
    <property type="match status" value="1"/>
</dbReference>
<organism evidence="3 4">
    <name type="scientific">Aquibium pacificus</name>
    <dbReference type="NCBI Taxonomy" id="3153579"/>
    <lineage>
        <taxon>Bacteria</taxon>
        <taxon>Pseudomonadati</taxon>
        <taxon>Pseudomonadota</taxon>
        <taxon>Alphaproteobacteria</taxon>
        <taxon>Hyphomicrobiales</taxon>
        <taxon>Phyllobacteriaceae</taxon>
        <taxon>Aquibium</taxon>
    </lineage>
</organism>
<evidence type="ECO:0000256" key="1">
    <source>
        <dbReference type="ARBA" id="ARBA00022729"/>
    </source>
</evidence>
<dbReference type="PANTHER" id="PTHR33376:SF4">
    <property type="entry name" value="SIALIC ACID-BINDING PERIPLASMIC PROTEIN SIAP"/>
    <property type="match status" value="1"/>
</dbReference>
<comment type="caution">
    <text evidence="3">The sequence shown here is derived from an EMBL/GenBank/DDBJ whole genome shotgun (WGS) entry which is preliminary data.</text>
</comment>
<proteinExistence type="predicted"/>
<reference evidence="3 4" key="1">
    <citation type="submission" date="2024-05" db="EMBL/GenBank/DDBJ databases">
        <authorList>
            <person name="Jiang F."/>
        </authorList>
    </citation>
    <scope>NUCLEOTIDE SEQUENCE [LARGE SCALE GENOMIC DNA]</scope>
    <source>
        <strain evidence="3 4">LZ166</strain>
    </source>
</reference>
<evidence type="ECO:0000256" key="2">
    <source>
        <dbReference type="SAM" id="SignalP"/>
    </source>
</evidence>
<dbReference type="Proteomes" id="UP001556692">
    <property type="component" value="Unassembled WGS sequence"/>
</dbReference>
<protein>
    <submittedName>
        <fullName evidence="3">TRAP transporter substrate-binding protein DctP</fullName>
    </submittedName>
</protein>
<keyword evidence="1 2" id="KW-0732">Signal</keyword>
<name>A0ABV3STH7_9HYPH</name>
<gene>
    <name evidence="3" type="primary">dctP</name>
    <name evidence="3" type="ORF">ABGN05_28635</name>
</gene>
<accession>A0ABV3STH7</accession>
<dbReference type="Pfam" id="PF03480">
    <property type="entry name" value="DctP"/>
    <property type="match status" value="1"/>
</dbReference>
<evidence type="ECO:0000313" key="4">
    <source>
        <dbReference type="Proteomes" id="UP001556692"/>
    </source>
</evidence>
<dbReference type="PANTHER" id="PTHR33376">
    <property type="match status" value="1"/>
</dbReference>
<keyword evidence="4" id="KW-1185">Reference proteome</keyword>
<dbReference type="InterPro" id="IPR018389">
    <property type="entry name" value="DctP_fam"/>
</dbReference>
<dbReference type="RefSeq" id="WP_367957480.1">
    <property type="nucleotide sequence ID" value="NZ_JBDPGJ010000010.1"/>
</dbReference>
<evidence type="ECO:0000313" key="3">
    <source>
        <dbReference type="EMBL" id="MEX0409615.1"/>
    </source>
</evidence>
<sequence length="323" mass="34217">MKTLLTTIGFSVALTGAAMADNWTGYTYLASDTSIGAKNLIELAKEFTEETGGKIAVDVNLAGSLGIKASDITQAVGQGIVQIAADGFFLGAIEEGGILRLPMLFSSIEEFNKGLESVTPVLEKAFAEKNVVLLAQYVYPLQVSWATFDMTSLDDMAGHKMRVSSPEQGAFVSAYGGSPVTIGGAEVPTALQTGVVDGVFTASVGGGILWKDQLKTTYRMGPNFFNSAIIVNKDAFDALSPEQQSLLKDLAEEYAAKATQEQMESEAKVTAELEAGGMKVVVAKDGEAADAAGKMAGYWDSWAAEHSERTRSALDDVRKILGR</sequence>
<feature type="chain" id="PRO_5046004203" evidence="2">
    <location>
        <begin position="21"/>
        <end position="323"/>
    </location>
</feature>